<evidence type="ECO:0000313" key="1">
    <source>
        <dbReference type="EMBL" id="KAG0435668.1"/>
    </source>
</evidence>
<dbReference type="Proteomes" id="UP000805193">
    <property type="component" value="Unassembled WGS sequence"/>
</dbReference>
<name>A0AC60QL42_IXOPE</name>
<keyword evidence="2" id="KW-1185">Reference proteome</keyword>
<accession>A0AC60QL42</accession>
<dbReference type="EMBL" id="JABSTQ010007474">
    <property type="protein sequence ID" value="KAG0435668.1"/>
    <property type="molecule type" value="Genomic_DNA"/>
</dbReference>
<gene>
    <name evidence="1" type="ORF">HPB47_018372</name>
</gene>
<organism evidence="1 2">
    <name type="scientific">Ixodes persulcatus</name>
    <name type="common">Taiga tick</name>
    <dbReference type="NCBI Taxonomy" id="34615"/>
    <lineage>
        <taxon>Eukaryota</taxon>
        <taxon>Metazoa</taxon>
        <taxon>Ecdysozoa</taxon>
        <taxon>Arthropoda</taxon>
        <taxon>Chelicerata</taxon>
        <taxon>Arachnida</taxon>
        <taxon>Acari</taxon>
        <taxon>Parasitiformes</taxon>
        <taxon>Ixodida</taxon>
        <taxon>Ixodoidea</taxon>
        <taxon>Ixodidae</taxon>
        <taxon>Ixodinae</taxon>
        <taxon>Ixodes</taxon>
    </lineage>
</organism>
<comment type="caution">
    <text evidence="1">The sequence shown here is derived from an EMBL/GenBank/DDBJ whole genome shotgun (WGS) entry which is preliminary data.</text>
</comment>
<proteinExistence type="predicted"/>
<protein>
    <submittedName>
        <fullName evidence="1">Uncharacterized protein</fullName>
    </submittedName>
</protein>
<reference evidence="1 2" key="1">
    <citation type="journal article" date="2020" name="Cell">
        <title>Large-Scale Comparative Analyses of Tick Genomes Elucidate Their Genetic Diversity and Vector Capacities.</title>
        <authorList>
            <consortium name="Tick Genome and Microbiome Consortium (TIGMIC)"/>
            <person name="Jia N."/>
            <person name="Wang J."/>
            <person name="Shi W."/>
            <person name="Du L."/>
            <person name="Sun Y."/>
            <person name="Zhan W."/>
            <person name="Jiang J.F."/>
            <person name="Wang Q."/>
            <person name="Zhang B."/>
            <person name="Ji P."/>
            <person name="Bell-Sakyi L."/>
            <person name="Cui X.M."/>
            <person name="Yuan T.T."/>
            <person name="Jiang B.G."/>
            <person name="Yang W.F."/>
            <person name="Lam T.T."/>
            <person name="Chang Q.C."/>
            <person name="Ding S.J."/>
            <person name="Wang X.J."/>
            <person name="Zhu J.G."/>
            <person name="Ruan X.D."/>
            <person name="Zhao L."/>
            <person name="Wei J.T."/>
            <person name="Ye R.Z."/>
            <person name="Que T.C."/>
            <person name="Du C.H."/>
            <person name="Zhou Y.H."/>
            <person name="Cheng J.X."/>
            <person name="Dai P.F."/>
            <person name="Guo W.B."/>
            <person name="Han X.H."/>
            <person name="Huang E.J."/>
            <person name="Li L.F."/>
            <person name="Wei W."/>
            <person name="Gao Y.C."/>
            <person name="Liu J.Z."/>
            <person name="Shao H.Z."/>
            <person name="Wang X."/>
            <person name="Wang C.C."/>
            <person name="Yang T.C."/>
            <person name="Huo Q.B."/>
            <person name="Li W."/>
            <person name="Chen H.Y."/>
            <person name="Chen S.E."/>
            <person name="Zhou L.G."/>
            <person name="Ni X.B."/>
            <person name="Tian J.H."/>
            <person name="Sheng Y."/>
            <person name="Liu T."/>
            <person name="Pan Y.S."/>
            <person name="Xia L.Y."/>
            <person name="Li J."/>
            <person name="Zhao F."/>
            <person name="Cao W.C."/>
        </authorList>
    </citation>
    <scope>NUCLEOTIDE SEQUENCE [LARGE SCALE GENOMIC DNA]</scope>
    <source>
        <strain evidence="1">Iper-2018</strain>
    </source>
</reference>
<evidence type="ECO:0000313" key="2">
    <source>
        <dbReference type="Proteomes" id="UP000805193"/>
    </source>
</evidence>
<sequence length="99" mass="10873">MMEDDSVPFPFRATGWVSDVSPCSISSDSVWSYLNSVTHTVRQAHRGWAFKEEGYVQNVRLNLDTADKELGLSGVYVVSAWYLKATGDIVGAHCECVAG</sequence>